<name>A0A059G0C1_9PROT</name>
<dbReference type="SUPFAM" id="SSF160935">
    <property type="entry name" value="VPA0735-like"/>
    <property type="match status" value="1"/>
</dbReference>
<dbReference type="InterPro" id="IPR010679">
    <property type="entry name" value="DUF1254"/>
</dbReference>
<keyword evidence="3" id="KW-1185">Reference proteome</keyword>
<organism evidence="2 3">
    <name type="scientific">Hyphomonas hirschiana VP5</name>
    <dbReference type="NCBI Taxonomy" id="1280951"/>
    <lineage>
        <taxon>Bacteria</taxon>
        <taxon>Pseudomonadati</taxon>
        <taxon>Pseudomonadota</taxon>
        <taxon>Alphaproteobacteria</taxon>
        <taxon>Hyphomonadales</taxon>
        <taxon>Hyphomonadaceae</taxon>
        <taxon>Hyphomonas</taxon>
    </lineage>
</organism>
<comment type="caution">
    <text evidence="2">The sequence shown here is derived from an EMBL/GenBank/DDBJ whole genome shotgun (WGS) entry which is preliminary data.</text>
</comment>
<reference evidence="2 3" key="1">
    <citation type="submission" date="2013-04" db="EMBL/GenBank/DDBJ databases">
        <title>Hyphomonas hirschiana VP5 Genome Sequencing.</title>
        <authorList>
            <person name="Lai Q."/>
            <person name="Shao Z."/>
        </authorList>
    </citation>
    <scope>NUCLEOTIDE SEQUENCE [LARGE SCALE GENOMIC DNA]</scope>
    <source>
        <strain evidence="2 3">VP5</strain>
    </source>
</reference>
<proteinExistence type="predicted"/>
<feature type="domain" description="DUF1254" evidence="1">
    <location>
        <begin position="50"/>
        <end position="175"/>
    </location>
</feature>
<dbReference type="RefSeq" id="WP_011645651.1">
    <property type="nucleotide sequence ID" value="NZ_ARYI01000001.1"/>
</dbReference>
<protein>
    <recommendedName>
        <fullName evidence="1">DUF1254 domain-containing protein</fullName>
    </recommendedName>
</protein>
<dbReference type="Gene3D" id="2.60.40.1610">
    <property type="entry name" value="Domain of unknown function DUF1254"/>
    <property type="match status" value="1"/>
</dbReference>
<dbReference type="OrthoDB" id="1346484at2"/>
<evidence type="ECO:0000259" key="1">
    <source>
        <dbReference type="Pfam" id="PF06863"/>
    </source>
</evidence>
<dbReference type="Proteomes" id="UP000025061">
    <property type="component" value="Unassembled WGS sequence"/>
</dbReference>
<sequence length="177" mass="18947">MRSFLTGLAAFAVTFLLAHFVVLSALPGQIMSKVRERMADSGIPLHSWTMSPRMTPQTQTVVRPSPDLAYAICLIDVSEGPVELSVPAWPEYGSLSIFEADTDNVYAGSVDARAEGATGMRRVIVALEGQDLDEYGEAEQVIVSKPEALALIRRLAPSQAAYEAAAALIPASRCAPL</sequence>
<evidence type="ECO:0000313" key="2">
    <source>
        <dbReference type="EMBL" id="KCZ96437.1"/>
    </source>
</evidence>
<accession>A0A059G0C1</accession>
<dbReference type="PATRIC" id="fig|1280951.3.peg.427"/>
<dbReference type="EMBL" id="ARYI01000001">
    <property type="protein sequence ID" value="KCZ96437.1"/>
    <property type="molecule type" value="Genomic_DNA"/>
</dbReference>
<dbReference type="InterPro" id="IPR037050">
    <property type="entry name" value="DUF1254_sf"/>
</dbReference>
<dbReference type="Pfam" id="PF06863">
    <property type="entry name" value="DUF1254"/>
    <property type="match status" value="1"/>
</dbReference>
<gene>
    <name evidence="2" type="ORF">HHI_02120</name>
</gene>
<evidence type="ECO:0000313" key="3">
    <source>
        <dbReference type="Proteomes" id="UP000025061"/>
    </source>
</evidence>
<dbReference type="AlphaFoldDB" id="A0A059G0C1"/>